<reference evidence="1" key="1">
    <citation type="submission" date="2006-10" db="EMBL/GenBank/DDBJ databases">
        <authorList>
            <person name="Amadeo P."/>
            <person name="Zhao Q."/>
            <person name="Wortman J."/>
            <person name="Fraser-Liggett C."/>
            <person name="Carlton J."/>
        </authorList>
    </citation>
    <scope>NUCLEOTIDE SEQUENCE</scope>
    <source>
        <strain evidence="1">G3</strain>
    </source>
</reference>
<dbReference type="Proteomes" id="UP000001542">
    <property type="component" value="Unassembled WGS sequence"/>
</dbReference>
<protein>
    <submittedName>
        <fullName evidence="1">Uncharacterized protein</fullName>
    </submittedName>
</protein>
<dbReference type="RefSeq" id="XP_001328147.1">
    <property type="nucleotide sequence ID" value="XM_001328112.1"/>
</dbReference>
<organism evidence="1 2">
    <name type="scientific">Trichomonas vaginalis (strain ATCC PRA-98 / G3)</name>
    <dbReference type="NCBI Taxonomy" id="412133"/>
    <lineage>
        <taxon>Eukaryota</taxon>
        <taxon>Metamonada</taxon>
        <taxon>Parabasalia</taxon>
        <taxon>Trichomonadida</taxon>
        <taxon>Trichomonadidae</taxon>
        <taxon>Trichomonas</taxon>
    </lineage>
</organism>
<evidence type="ECO:0000313" key="1">
    <source>
        <dbReference type="EMBL" id="EAY15924.1"/>
    </source>
</evidence>
<evidence type="ECO:0000313" key="2">
    <source>
        <dbReference type="Proteomes" id="UP000001542"/>
    </source>
</evidence>
<name>A2DUN3_TRIV3</name>
<accession>A2DUN3</accession>
<proteinExistence type="predicted"/>
<gene>
    <name evidence="1" type="ORF">TVAG_165520</name>
</gene>
<dbReference type="InParanoid" id="A2DUN3"/>
<dbReference type="AlphaFoldDB" id="A2DUN3"/>
<reference evidence="1" key="2">
    <citation type="journal article" date="2007" name="Science">
        <title>Draft genome sequence of the sexually transmitted pathogen Trichomonas vaginalis.</title>
        <authorList>
            <person name="Carlton J.M."/>
            <person name="Hirt R.P."/>
            <person name="Silva J.C."/>
            <person name="Delcher A.L."/>
            <person name="Schatz M."/>
            <person name="Zhao Q."/>
            <person name="Wortman J.R."/>
            <person name="Bidwell S.L."/>
            <person name="Alsmark U.C.M."/>
            <person name="Besteiro S."/>
            <person name="Sicheritz-Ponten T."/>
            <person name="Noel C.J."/>
            <person name="Dacks J.B."/>
            <person name="Foster P.G."/>
            <person name="Simillion C."/>
            <person name="Van de Peer Y."/>
            <person name="Miranda-Saavedra D."/>
            <person name="Barton G.J."/>
            <person name="Westrop G.D."/>
            <person name="Mueller S."/>
            <person name="Dessi D."/>
            <person name="Fiori P.L."/>
            <person name="Ren Q."/>
            <person name="Paulsen I."/>
            <person name="Zhang H."/>
            <person name="Bastida-Corcuera F.D."/>
            <person name="Simoes-Barbosa A."/>
            <person name="Brown M.T."/>
            <person name="Hayes R.D."/>
            <person name="Mukherjee M."/>
            <person name="Okumura C.Y."/>
            <person name="Schneider R."/>
            <person name="Smith A.J."/>
            <person name="Vanacova S."/>
            <person name="Villalvazo M."/>
            <person name="Haas B.J."/>
            <person name="Pertea M."/>
            <person name="Feldblyum T.V."/>
            <person name="Utterback T.R."/>
            <person name="Shu C.L."/>
            <person name="Osoegawa K."/>
            <person name="de Jong P.J."/>
            <person name="Hrdy I."/>
            <person name="Horvathova L."/>
            <person name="Zubacova Z."/>
            <person name="Dolezal P."/>
            <person name="Malik S.B."/>
            <person name="Logsdon J.M. Jr."/>
            <person name="Henze K."/>
            <person name="Gupta A."/>
            <person name="Wang C.C."/>
            <person name="Dunne R.L."/>
            <person name="Upcroft J.A."/>
            <person name="Upcroft P."/>
            <person name="White O."/>
            <person name="Salzberg S.L."/>
            <person name="Tang P."/>
            <person name="Chiu C.-H."/>
            <person name="Lee Y.-S."/>
            <person name="Embley T.M."/>
            <person name="Coombs G.H."/>
            <person name="Mottram J.C."/>
            <person name="Tachezy J."/>
            <person name="Fraser-Liggett C.M."/>
            <person name="Johnson P.J."/>
        </authorList>
    </citation>
    <scope>NUCLEOTIDE SEQUENCE [LARGE SCALE GENOMIC DNA]</scope>
    <source>
        <strain evidence="1">G3</strain>
    </source>
</reference>
<dbReference type="SMR" id="A2DUN3"/>
<dbReference type="VEuPathDB" id="TrichDB:TVAG_165520"/>
<dbReference type="EMBL" id="DS113249">
    <property type="protein sequence ID" value="EAY15924.1"/>
    <property type="molecule type" value="Genomic_DNA"/>
</dbReference>
<dbReference type="KEGG" id="tva:75665680"/>
<keyword evidence="2" id="KW-1185">Reference proteome</keyword>
<dbReference type="VEuPathDB" id="TrichDB:TVAGG3_0662720"/>
<sequence length="155" mass="17880">MNKQMPEDLVKMIIDEAANNIGTWSFSFIKKLQEDLKFFDQKKLDKFVYLILLEAEDEHNDNNMKLKIAQLLSSLRSFFLPGIVFSINSQNQRIKQIANNIPQGKLCDCTKRMFLNLIQVNVVPNVSNRIKSSSAQPVKQPDIQFSFDNSPKFPI</sequence>